<reference evidence="1 2" key="1">
    <citation type="submission" date="2019-12" db="EMBL/GenBank/DDBJ databases">
        <authorList>
            <person name="Lee S.D."/>
        </authorList>
    </citation>
    <scope>NUCLEOTIDE SEQUENCE [LARGE SCALE GENOMIC DNA]</scope>
    <source>
        <strain evidence="1 2">SAP-6</strain>
    </source>
</reference>
<name>A0A845SP00_9GAMM</name>
<dbReference type="AlphaFoldDB" id="A0A845SP00"/>
<proteinExistence type="predicted"/>
<reference evidence="1 2" key="2">
    <citation type="submission" date="2020-02" db="EMBL/GenBank/DDBJ databases">
        <title>The new genus of Enterobacteriales.</title>
        <authorList>
            <person name="Kim I.S."/>
        </authorList>
    </citation>
    <scope>NUCLEOTIDE SEQUENCE [LARGE SCALE GENOMIC DNA]</scope>
    <source>
        <strain evidence="1 2">SAP-6</strain>
    </source>
</reference>
<comment type="caution">
    <text evidence="1">The sequence shown here is derived from an EMBL/GenBank/DDBJ whole genome shotgun (WGS) entry which is preliminary data.</text>
</comment>
<evidence type="ECO:0008006" key="3">
    <source>
        <dbReference type="Google" id="ProtNLM"/>
    </source>
</evidence>
<organism evidence="1 2">
    <name type="scientific">Acerihabitans arboris</name>
    <dbReference type="NCBI Taxonomy" id="2691583"/>
    <lineage>
        <taxon>Bacteria</taxon>
        <taxon>Pseudomonadati</taxon>
        <taxon>Pseudomonadota</taxon>
        <taxon>Gammaproteobacteria</taxon>
        <taxon>Enterobacterales</taxon>
        <taxon>Pectobacteriaceae</taxon>
        <taxon>Acerihabitans</taxon>
    </lineage>
</organism>
<keyword evidence="2" id="KW-1185">Reference proteome</keyword>
<gene>
    <name evidence="1" type="ORF">GRH90_20440</name>
</gene>
<dbReference type="Proteomes" id="UP000461443">
    <property type="component" value="Unassembled WGS sequence"/>
</dbReference>
<evidence type="ECO:0000313" key="1">
    <source>
        <dbReference type="EMBL" id="NDL65102.1"/>
    </source>
</evidence>
<dbReference type="EMBL" id="WUBS01000016">
    <property type="protein sequence ID" value="NDL65102.1"/>
    <property type="molecule type" value="Genomic_DNA"/>
</dbReference>
<protein>
    <recommendedName>
        <fullName evidence="3">DUF2946 domain-containing protein</fullName>
    </recommendedName>
</protein>
<sequence length="140" mass="15660">MSSASVTEFMVKLRCRRRRVFALILLAFWLLLNAQLALASHQCSMPITALPAALEHNEQMLHENMPSQQHAAAPGLLCDKHCVPDSAQKDAQHAPFAVLPSQTDLQVAEWRDAPRLLDVAWLTPPIVGPPAEIQFCRYRL</sequence>
<evidence type="ECO:0000313" key="2">
    <source>
        <dbReference type="Proteomes" id="UP000461443"/>
    </source>
</evidence>
<dbReference type="RefSeq" id="WP_162367815.1">
    <property type="nucleotide sequence ID" value="NZ_WUBS01000016.1"/>
</dbReference>
<accession>A0A845SP00</accession>